<feature type="region of interest" description="Disordered" evidence="9">
    <location>
        <begin position="1215"/>
        <end position="1300"/>
    </location>
</feature>
<evidence type="ECO:0000256" key="4">
    <source>
        <dbReference type="ARBA" id="ARBA00022695"/>
    </source>
</evidence>
<keyword evidence="6" id="KW-0943">RNA-mediated gene silencing</keyword>
<dbReference type="EC" id="2.7.7.48" evidence="8"/>
<comment type="similarity">
    <text evidence="1 8">Belongs to the RdRP family.</text>
</comment>
<evidence type="ECO:0000256" key="2">
    <source>
        <dbReference type="ARBA" id="ARBA00022484"/>
    </source>
</evidence>
<dbReference type="OrthoDB" id="6513042at2759"/>
<feature type="compositionally biased region" description="Polar residues" evidence="9">
    <location>
        <begin position="1259"/>
        <end position="1269"/>
    </location>
</feature>
<gene>
    <name evidence="12" type="ORF">AOCH_001527</name>
</gene>
<feature type="compositionally biased region" description="Low complexity" evidence="9">
    <location>
        <begin position="1238"/>
        <end position="1247"/>
    </location>
</feature>
<dbReference type="PANTHER" id="PTHR23079:SF55">
    <property type="entry name" value="RNA-DIRECTED RNA POLYMERASE"/>
    <property type="match status" value="1"/>
</dbReference>
<dbReference type="Proteomes" id="UP000034947">
    <property type="component" value="Unassembled WGS sequence"/>
</dbReference>
<feature type="compositionally biased region" description="Low complexity" evidence="9">
    <location>
        <begin position="1280"/>
        <end position="1299"/>
    </location>
</feature>
<dbReference type="VEuPathDB" id="FungiDB:P175DRAFT_0531418"/>
<accession>A0A0F8USQ2</accession>
<feature type="domain" description="RDRP core" evidence="10">
    <location>
        <begin position="456"/>
        <end position="1034"/>
    </location>
</feature>
<organism evidence="12 13">
    <name type="scientific">Aspergillus ochraceoroseus</name>
    <dbReference type="NCBI Taxonomy" id="138278"/>
    <lineage>
        <taxon>Eukaryota</taxon>
        <taxon>Fungi</taxon>
        <taxon>Dikarya</taxon>
        <taxon>Ascomycota</taxon>
        <taxon>Pezizomycotina</taxon>
        <taxon>Eurotiomycetes</taxon>
        <taxon>Eurotiomycetidae</taxon>
        <taxon>Eurotiales</taxon>
        <taxon>Aspergillaceae</taxon>
        <taxon>Aspergillus</taxon>
        <taxon>Aspergillus subgen. Nidulantes</taxon>
    </lineage>
</organism>
<dbReference type="GO" id="GO:0031380">
    <property type="term" value="C:nuclear RNA-directed RNA polymerase complex"/>
    <property type="evidence" value="ECO:0007669"/>
    <property type="project" value="TreeGrafter"/>
</dbReference>
<evidence type="ECO:0000256" key="5">
    <source>
        <dbReference type="ARBA" id="ARBA00022884"/>
    </source>
</evidence>
<dbReference type="Pfam" id="PF26253">
    <property type="entry name" value="RdRP_head"/>
    <property type="match status" value="1"/>
</dbReference>
<evidence type="ECO:0000256" key="6">
    <source>
        <dbReference type="ARBA" id="ARBA00023158"/>
    </source>
</evidence>
<dbReference type="Pfam" id="PF05183">
    <property type="entry name" value="RdRP"/>
    <property type="match status" value="1"/>
</dbReference>
<keyword evidence="13" id="KW-1185">Reference proteome</keyword>
<comment type="catalytic activity">
    <reaction evidence="7 8">
        <text>RNA(n) + a ribonucleoside 5'-triphosphate = RNA(n+1) + diphosphate</text>
        <dbReference type="Rhea" id="RHEA:21248"/>
        <dbReference type="Rhea" id="RHEA-COMP:14527"/>
        <dbReference type="Rhea" id="RHEA-COMP:17342"/>
        <dbReference type="ChEBI" id="CHEBI:33019"/>
        <dbReference type="ChEBI" id="CHEBI:61557"/>
        <dbReference type="ChEBI" id="CHEBI:140395"/>
        <dbReference type="EC" id="2.7.7.48"/>
    </reaction>
</comment>
<sequence length="1398" mass="158046">MYSTRNYRPLLENQRGPPQRSSAQSAPQIRALWKSWESVAVNLSNVPKEANTLCLWKAFRDQGNILSIDIFEDSHGNRASRAKIRFRPPPSTAFWKRGNWQIILPNGRSSSVLLSLDNKPPEWTIQSSVRPDVSYPAEIDIPISSMDIGILVNDTTMRPMRTVGSGLNENTSLVLNLRRKDMLVYFPISTHGAPNILVFHEYRLRVPFSQLDRFFQSKNPSTGVISHFTVLESPPIYHRRIKNIETTFIEESTWRESDTWFRQTHIVHNPQTLVTLPVNLRRQDQIIDIGRWNALRINFPAKCDERGKFSLLCDALSDHNLVVEQTDRFTLCDGTKKAPLPIWKWIDVPDSNGPGTSYSSLQDLIDPAHIHLPFAVRYQLEVCLSHGYLSEFNMSREFALNLAELGEKEATRLLEHVAMQKKIYYNPMDIFKLEFTKGITDRRIPPYCCYMRSARITPSTIYYNVPSVDISNRVIRHYIDLADNFLRVRFTDEKQLGRIYSTADNTMDEVFTRIKRALANGIVIGNTKYEFLAFGNSQFREHGAYFFAPKDGVTAASMRAWMGQFSHIRNVAKHAARLGQCFSTTRAVSGCSVHVKKIQDVSRNGYVFSDGVGRISSFLAQIAMSELKVKTPSREPPSAFQFRLGGCKGMLIVSPEASRQEVHIRRSQYKFSARHSGLEIIRWSQFSIATLNRQLILVLSTLGIPDEAFHLKLRSMLRNLDEAIESDSKAINLLKTYVDPNQMTLTVSQMIFDGFRRSKEPFITSVFNLWRVWHLKYLKEKAKIAIEKGACLLGCMDETATLKGYFSDKIPKRDAPFEEKLAALPQIFVQVSHPGNGGQYEIIEGLCILARNPSLHPGDIRVVRAVNVPQLSHLKDVVVLPQTGDRDVASMCSGGDLDGDDYLVVWDQDLLPNDWFREPMMYTSRKAHDLDHDVTVDEITSFFVTYIKNDCLPTIAHAHLAWGDSLDDGVDEAKCIQLAQLHSDAVDYNKTGNPAVMTRNLRPRRWPHFMEKNNMPAHMVYRSGKILGQLYDAVERVDFVPSTEMCFDRRILDCDIEINEVLCNFAKGLKAEYDTAMRRIMAQHDIKTEFEVWSTFVLSHSKLNKDYKFHEEIGAISAALQEEFRKKIYEEIGGRSFELLAPMAVAMYRITHEETVAALEKHRRTAVPDENSLPTSAPKIEQKMPLISFPWIFPQTLGQIATGHYEQLAPEMPALNQRGRDTPIPTITTKDESNALETGTTQTTPETKAVTDPFGLNIGDQSVTTASIEKSTRLAGSRHNQQNLQLSSSSSSSNNNNSSRDINSLEQLLDFGLSSLPNAAASSLIFSGAPANKETSLLDFDVVTDSARWLIAPGEGGETPKESQLVQDQESNPNCIEIIDEGTCEPTALDTLNELLGL</sequence>
<reference evidence="12 13" key="1">
    <citation type="submission" date="2015-02" db="EMBL/GenBank/DDBJ databases">
        <title>Draft Genome Sequences of Two Closely-Related Aflatoxigenic Aspergillus Species Obtained from the Cote d'Ivoire.</title>
        <authorList>
            <person name="Moore G.G."/>
            <person name="Beltz S.B."/>
            <person name="Mack B.M."/>
        </authorList>
    </citation>
    <scope>NUCLEOTIDE SEQUENCE [LARGE SCALE GENOMIC DNA]</scope>
    <source>
        <strain evidence="12 13">SRRC1432</strain>
    </source>
</reference>
<feature type="domain" description="RDRP C-terminal head" evidence="11">
    <location>
        <begin position="1063"/>
        <end position="1202"/>
    </location>
</feature>
<evidence type="ECO:0000256" key="3">
    <source>
        <dbReference type="ARBA" id="ARBA00022679"/>
    </source>
</evidence>
<feature type="region of interest" description="Disordered" evidence="9">
    <location>
        <begin position="1"/>
        <end position="24"/>
    </location>
</feature>
<dbReference type="PANTHER" id="PTHR23079">
    <property type="entry name" value="RNA-DEPENDENT RNA POLYMERASE"/>
    <property type="match status" value="1"/>
</dbReference>
<keyword evidence="4 8" id="KW-0548">Nucleotidyltransferase</keyword>
<evidence type="ECO:0000313" key="13">
    <source>
        <dbReference type="Proteomes" id="UP000034947"/>
    </source>
</evidence>
<evidence type="ECO:0000259" key="10">
    <source>
        <dbReference type="Pfam" id="PF05183"/>
    </source>
</evidence>
<proteinExistence type="inferred from homology"/>
<dbReference type="InterPro" id="IPR057596">
    <property type="entry name" value="RDRP_core"/>
</dbReference>
<name>A0A0F8USQ2_9EURO</name>
<dbReference type="InterPro" id="IPR007855">
    <property type="entry name" value="RDRP"/>
</dbReference>
<keyword evidence="2 8" id="KW-0696">RNA-directed RNA polymerase</keyword>
<evidence type="ECO:0000313" key="12">
    <source>
        <dbReference type="EMBL" id="KKK13871.1"/>
    </source>
</evidence>
<comment type="caution">
    <text evidence="12">The sequence shown here is derived from an EMBL/GenBank/DDBJ whole genome shotgun (WGS) entry which is preliminary data.</text>
</comment>
<evidence type="ECO:0000256" key="7">
    <source>
        <dbReference type="ARBA" id="ARBA00048744"/>
    </source>
</evidence>
<keyword evidence="5 8" id="KW-0694">RNA-binding</keyword>
<dbReference type="InterPro" id="IPR058752">
    <property type="entry name" value="RDRP_C_head"/>
</dbReference>
<evidence type="ECO:0000259" key="11">
    <source>
        <dbReference type="Pfam" id="PF26253"/>
    </source>
</evidence>
<dbReference type="EMBL" id="JYKN01003143">
    <property type="protein sequence ID" value="KKK13871.1"/>
    <property type="molecule type" value="Genomic_DNA"/>
</dbReference>
<evidence type="ECO:0000256" key="1">
    <source>
        <dbReference type="ARBA" id="ARBA00005762"/>
    </source>
</evidence>
<dbReference type="GO" id="GO:0030422">
    <property type="term" value="P:siRNA processing"/>
    <property type="evidence" value="ECO:0007669"/>
    <property type="project" value="TreeGrafter"/>
</dbReference>
<evidence type="ECO:0000256" key="9">
    <source>
        <dbReference type="SAM" id="MobiDB-lite"/>
    </source>
</evidence>
<dbReference type="GO" id="GO:0003968">
    <property type="term" value="F:RNA-directed RNA polymerase activity"/>
    <property type="evidence" value="ECO:0007669"/>
    <property type="project" value="UniProtKB-KW"/>
</dbReference>
<dbReference type="GO" id="GO:0003723">
    <property type="term" value="F:RNA binding"/>
    <property type="evidence" value="ECO:0007669"/>
    <property type="project" value="UniProtKB-KW"/>
</dbReference>
<evidence type="ECO:0000256" key="8">
    <source>
        <dbReference type="RuleBase" id="RU363098"/>
    </source>
</evidence>
<keyword evidence="3 8" id="KW-0808">Transferase</keyword>
<protein>
    <recommendedName>
        <fullName evidence="8">RNA-dependent RNA polymerase</fullName>
        <ecNumber evidence="8">2.7.7.48</ecNumber>
    </recommendedName>
</protein>